<name>A0ABD0MZ88_CIRMR</name>
<comment type="caution">
    <text evidence="2">The sequence shown here is derived from an EMBL/GenBank/DDBJ whole genome shotgun (WGS) entry which is preliminary data.</text>
</comment>
<evidence type="ECO:0000313" key="3">
    <source>
        <dbReference type="Proteomes" id="UP001529510"/>
    </source>
</evidence>
<protein>
    <submittedName>
        <fullName evidence="2">Uncharacterized protein</fullName>
    </submittedName>
</protein>
<keyword evidence="3" id="KW-1185">Reference proteome</keyword>
<dbReference type="AlphaFoldDB" id="A0ABD0MZ88"/>
<dbReference type="EMBL" id="JAMKFB020000025">
    <property type="protein sequence ID" value="KAL0154552.1"/>
    <property type="molecule type" value="Genomic_DNA"/>
</dbReference>
<organism evidence="2 3">
    <name type="scientific">Cirrhinus mrigala</name>
    <name type="common">Mrigala</name>
    <dbReference type="NCBI Taxonomy" id="683832"/>
    <lineage>
        <taxon>Eukaryota</taxon>
        <taxon>Metazoa</taxon>
        <taxon>Chordata</taxon>
        <taxon>Craniata</taxon>
        <taxon>Vertebrata</taxon>
        <taxon>Euteleostomi</taxon>
        <taxon>Actinopterygii</taxon>
        <taxon>Neopterygii</taxon>
        <taxon>Teleostei</taxon>
        <taxon>Ostariophysi</taxon>
        <taxon>Cypriniformes</taxon>
        <taxon>Cyprinidae</taxon>
        <taxon>Labeoninae</taxon>
        <taxon>Labeonini</taxon>
        <taxon>Cirrhinus</taxon>
    </lineage>
</organism>
<feature type="signal peptide" evidence="1">
    <location>
        <begin position="1"/>
        <end position="18"/>
    </location>
</feature>
<evidence type="ECO:0000256" key="1">
    <source>
        <dbReference type="SAM" id="SignalP"/>
    </source>
</evidence>
<reference evidence="2 3" key="1">
    <citation type="submission" date="2024-05" db="EMBL/GenBank/DDBJ databases">
        <title>Genome sequencing and assembly of Indian major carp, Cirrhinus mrigala (Hamilton, 1822).</title>
        <authorList>
            <person name="Mohindra V."/>
            <person name="Chowdhury L.M."/>
            <person name="Lal K."/>
            <person name="Jena J.K."/>
        </authorList>
    </citation>
    <scope>NUCLEOTIDE SEQUENCE [LARGE SCALE GENOMIC DNA]</scope>
    <source>
        <strain evidence="2">CM1030</strain>
        <tissue evidence="2">Blood</tissue>
    </source>
</reference>
<sequence>PVCYLFFWALLLGFSLHSEPLVCGVGLVIMLTGVPVYFLGVYWKDKPKCIYDFTGKETGCAIYILGSL</sequence>
<feature type="non-terminal residue" evidence="2">
    <location>
        <position position="1"/>
    </location>
</feature>
<accession>A0ABD0MZ88</accession>
<gene>
    <name evidence="2" type="ORF">M9458_048815</name>
</gene>
<feature type="chain" id="PRO_5044815973" evidence="1">
    <location>
        <begin position="19"/>
        <end position="68"/>
    </location>
</feature>
<evidence type="ECO:0000313" key="2">
    <source>
        <dbReference type="EMBL" id="KAL0154552.1"/>
    </source>
</evidence>
<keyword evidence="1" id="KW-0732">Signal</keyword>
<proteinExistence type="predicted"/>
<dbReference type="Proteomes" id="UP001529510">
    <property type="component" value="Unassembled WGS sequence"/>
</dbReference>